<keyword evidence="2" id="KW-0472">Membrane</keyword>
<feature type="transmembrane region" description="Helical" evidence="2">
    <location>
        <begin position="288"/>
        <end position="307"/>
    </location>
</feature>
<feature type="transmembrane region" description="Helical" evidence="2">
    <location>
        <begin position="254"/>
        <end position="276"/>
    </location>
</feature>
<feature type="transmembrane region" description="Helical" evidence="2">
    <location>
        <begin position="133"/>
        <end position="154"/>
    </location>
</feature>
<name>N0D1I4_STRMI</name>
<dbReference type="eggNOG" id="COG0697">
    <property type="taxonomic scope" value="Bacteria"/>
</dbReference>
<feature type="transmembrane region" description="Helical" evidence="2">
    <location>
        <begin position="193"/>
        <end position="211"/>
    </location>
</feature>
<reference evidence="3 4" key="1">
    <citation type="submission" date="2013-04" db="EMBL/GenBank/DDBJ databases">
        <title>Complete genome sequence of Streptomyces fulvissimus.</title>
        <authorList>
            <person name="Myronovskyi M."/>
            <person name="Tokovenko B."/>
            <person name="Manderscheid N."/>
            <person name="Petzke L."/>
            <person name="Luzhetskyy A."/>
        </authorList>
    </citation>
    <scope>NUCLEOTIDE SEQUENCE [LARGE SCALE GENOMIC DNA]</scope>
    <source>
        <strain evidence="3 4">DSM 40593</strain>
    </source>
</reference>
<feature type="transmembrane region" description="Helical" evidence="2">
    <location>
        <begin position="166"/>
        <end position="186"/>
    </location>
</feature>
<dbReference type="PANTHER" id="PTHR40761">
    <property type="entry name" value="CONSERVED INTEGRAL MEMBRANE ALANINE VALINE AND LEUCINE RICH PROTEIN-RELATED"/>
    <property type="match status" value="1"/>
</dbReference>
<dbReference type="PATRIC" id="fig|1303692.3.peg.6171"/>
<dbReference type="AlphaFoldDB" id="N0D1I4"/>
<feature type="transmembrane region" description="Helical" evidence="2">
    <location>
        <begin position="106"/>
        <end position="126"/>
    </location>
</feature>
<dbReference type="EMBL" id="CP005080">
    <property type="protein sequence ID" value="AGK81019.1"/>
    <property type="molecule type" value="Genomic_DNA"/>
</dbReference>
<dbReference type="InterPro" id="IPR037185">
    <property type="entry name" value="EmrE-like"/>
</dbReference>
<dbReference type="NCBIfam" id="NF038012">
    <property type="entry name" value="DMT_1"/>
    <property type="match status" value="1"/>
</dbReference>
<dbReference type="PANTHER" id="PTHR40761:SF1">
    <property type="entry name" value="CONSERVED INTEGRAL MEMBRANE ALANINE VALINE AND LEUCINE RICH PROTEIN-RELATED"/>
    <property type="match status" value="1"/>
</dbReference>
<keyword evidence="2" id="KW-0812">Transmembrane</keyword>
<proteinExistence type="predicted"/>
<feature type="transmembrane region" description="Helical" evidence="2">
    <location>
        <begin position="231"/>
        <end position="247"/>
    </location>
</feature>
<protein>
    <submittedName>
        <fullName evidence="3">AsuR3</fullName>
    </submittedName>
</protein>
<accession>N0D1I4</accession>
<dbReference type="SUPFAM" id="SSF103481">
    <property type="entry name" value="Multidrug resistance efflux transporter EmrE"/>
    <property type="match status" value="1"/>
</dbReference>
<keyword evidence="2" id="KW-1133">Transmembrane helix</keyword>
<evidence type="ECO:0000256" key="2">
    <source>
        <dbReference type="SAM" id="Phobius"/>
    </source>
</evidence>
<evidence type="ECO:0000313" key="4">
    <source>
        <dbReference type="Proteomes" id="UP000013304"/>
    </source>
</evidence>
<dbReference type="KEGG" id="sfi:SFUL_6136"/>
<sequence>MRTGTVREAGKYGVGPTGPTRRALLPRPPHDEPVISVLFAVLTALSNGSASVLQRRAAMEVPDDEAMHLSLIGHLVRQKVWLAGIVLVIVAAVCQAVALATGPISVVQPIFVIELPATLLLAGWMMRVRAPRTVWYGVAAVTVGLAVGLASAAPVDGTDSVRGADWVPTLLLTGAFEAVLIVTALRVRGNARAALLGLAAACGYALTAALMKDAMSHLGPGGGAVALLTSWQLYATAAAGVGALFLLQNALHAGSLVAVQPMLTLGDALISILYGVTLFEEELRTGWWLLPELAGLGLIATGCVALARSSLATDTLAPPPEPRAG</sequence>
<feature type="region of interest" description="Disordered" evidence="1">
    <location>
        <begin position="1"/>
        <end position="22"/>
    </location>
</feature>
<dbReference type="Proteomes" id="UP000013304">
    <property type="component" value="Chromosome"/>
</dbReference>
<dbReference type="HOGENOM" id="CLU_070294_1_0_11"/>
<gene>
    <name evidence="3" type="ORF">SFUL_6136</name>
</gene>
<feature type="transmembrane region" description="Helical" evidence="2">
    <location>
        <begin position="80"/>
        <end position="100"/>
    </location>
</feature>
<organism evidence="3 4">
    <name type="scientific">Streptomyces microflavus DSM 40593</name>
    <dbReference type="NCBI Taxonomy" id="1303692"/>
    <lineage>
        <taxon>Bacteria</taxon>
        <taxon>Bacillati</taxon>
        <taxon>Actinomycetota</taxon>
        <taxon>Actinomycetes</taxon>
        <taxon>Kitasatosporales</taxon>
        <taxon>Streptomycetaceae</taxon>
        <taxon>Streptomyces</taxon>
    </lineage>
</organism>
<evidence type="ECO:0000313" key="3">
    <source>
        <dbReference type="EMBL" id="AGK81019.1"/>
    </source>
</evidence>
<evidence type="ECO:0000256" key="1">
    <source>
        <dbReference type="SAM" id="MobiDB-lite"/>
    </source>
</evidence>